<evidence type="ECO:0000259" key="11">
    <source>
        <dbReference type="Pfam" id="PF07992"/>
    </source>
</evidence>
<evidence type="ECO:0000256" key="3">
    <source>
        <dbReference type="ARBA" id="ARBA00011048"/>
    </source>
</evidence>
<comment type="cofactor">
    <cofactor evidence="1">
        <name>FMN</name>
        <dbReference type="ChEBI" id="CHEBI:58210"/>
    </cofactor>
</comment>
<dbReference type="CDD" id="cd02803">
    <property type="entry name" value="OYE_like_FMN_family"/>
    <property type="match status" value="1"/>
</dbReference>
<dbReference type="PANTHER" id="PTHR42917">
    <property type="entry name" value="2,4-DIENOYL-COA REDUCTASE"/>
    <property type="match status" value="1"/>
</dbReference>
<evidence type="ECO:0000313" key="12">
    <source>
        <dbReference type="EMBL" id="SFU37808.1"/>
    </source>
</evidence>
<evidence type="ECO:0000259" key="10">
    <source>
        <dbReference type="Pfam" id="PF00724"/>
    </source>
</evidence>
<comment type="similarity">
    <text evidence="3">In the N-terminal section; belongs to the NADH:flavin oxidoreductase/NADH oxidase family.</text>
</comment>
<sequence length="656" mass="71761">MKYPKLFETGKIGKLTIRNRGVMAPMHTSLVDDGTCAPGDRMVRYYAERARGGVGLIINEAVGIDDVYSNIGCHNFYMTKETQVSGAERLTEAVHRYDGKIFAQLHHGGATANPALLEHGIVGPSAVPAGPGRPVPRELTTEEIHEIVGKFIDAAVRCRKAGYDGVELHGAHGYLLAEMFSPHYNHRTDEYGGTFENRMRMIREIIEGIRRSCGPAFPISVRISGDEMTPELENMMDLEYGLRIGKYLEGLGIDCINISNGSAVNGNANCDPYSYQPGWKKHVAKAFHDTLSIPVIATNTVKDPAFAEQLLKEGVCDFVGLGRSLFADPDFMNKARDGRDDEIRRCIGCMYCRERVIWKDLPVQCAVNPRIGCEYIYDRPLKNGGGRPVAVIGAGPAGMEAAKILADRGFAVTVYEKEDQVGGWMNLADKARFKEIITPFTRTMKRELELRNVTLKLGVPATPELVEQEVHPEAVFLASGAVWTVPPIPGVEKPIVCTPEDILRKRVVPEESAVVIGTGITGLEVVEKLLDDGVSVTVADMLEEAGRGVYPVILNDLMGRIREGGLSGKKPSFLLGHRLLEVLDDGVRLEDMETGAETVVRADRVVLSLGSHPAEGLQAAYEKVFDRVIPVGSAEKDGRIGDATKAGFIKGWSYDD</sequence>
<evidence type="ECO:0000256" key="5">
    <source>
        <dbReference type="ARBA" id="ARBA00022643"/>
    </source>
</evidence>
<keyword evidence="8" id="KW-0408">Iron</keyword>
<evidence type="ECO:0000256" key="6">
    <source>
        <dbReference type="ARBA" id="ARBA00022723"/>
    </source>
</evidence>
<gene>
    <name evidence="12" type="ORF">SAMN05216508_10339</name>
</gene>
<dbReference type="GO" id="GO:0051536">
    <property type="term" value="F:iron-sulfur cluster binding"/>
    <property type="evidence" value="ECO:0007669"/>
    <property type="project" value="UniProtKB-KW"/>
</dbReference>
<dbReference type="RefSeq" id="WP_090470043.1">
    <property type="nucleotide sequence ID" value="NZ_FOWF01000003.1"/>
</dbReference>
<feature type="domain" description="NADH:flavin oxidoreductase/NADH oxidase N-terminal" evidence="10">
    <location>
        <begin position="5"/>
        <end position="342"/>
    </location>
</feature>
<dbReference type="InterPro" id="IPR036188">
    <property type="entry name" value="FAD/NAD-bd_sf"/>
</dbReference>
<organism evidence="12 13">
    <name type="scientific">Eubacterium pyruvativorans</name>
    <dbReference type="NCBI Taxonomy" id="155865"/>
    <lineage>
        <taxon>Bacteria</taxon>
        <taxon>Bacillati</taxon>
        <taxon>Bacillota</taxon>
        <taxon>Clostridia</taxon>
        <taxon>Eubacteriales</taxon>
        <taxon>Eubacteriaceae</taxon>
        <taxon>Eubacterium</taxon>
    </lineage>
</organism>
<proteinExistence type="inferred from homology"/>
<dbReference type="InterPro" id="IPR051793">
    <property type="entry name" value="NADH:flavin_oxidoreductase"/>
</dbReference>
<evidence type="ECO:0000256" key="2">
    <source>
        <dbReference type="ARBA" id="ARBA00001966"/>
    </source>
</evidence>
<keyword evidence="6" id="KW-0479">Metal-binding</keyword>
<dbReference type="Pfam" id="PF00724">
    <property type="entry name" value="Oxidored_FMN"/>
    <property type="match status" value="1"/>
</dbReference>
<dbReference type="GO" id="GO:0046872">
    <property type="term" value="F:metal ion binding"/>
    <property type="evidence" value="ECO:0007669"/>
    <property type="project" value="UniProtKB-KW"/>
</dbReference>
<keyword evidence="7" id="KW-0560">Oxidoreductase</keyword>
<evidence type="ECO:0000313" key="13">
    <source>
        <dbReference type="Proteomes" id="UP000198817"/>
    </source>
</evidence>
<dbReference type="SUPFAM" id="SSF51905">
    <property type="entry name" value="FAD/NAD(P)-binding domain"/>
    <property type="match status" value="1"/>
</dbReference>
<dbReference type="SUPFAM" id="SSF51395">
    <property type="entry name" value="FMN-linked oxidoreductases"/>
    <property type="match status" value="1"/>
</dbReference>
<dbReference type="InterPro" id="IPR023753">
    <property type="entry name" value="FAD/NAD-binding_dom"/>
</dbReference>
<dbReference type="Pfam" id="PF07992">
    <property type="entry name" value="Pyr_redox_2"/>
    <property type="match status" value="1"/>
</dbReference>
<keyword evidence="9" id="KW-0411">Iron-sulfur</keyword>
<dbReference type="Proteomes" id="UP000198817">
    <property type="component" value="Unassembled WGS sequence"/>
</dbReference>
<reference evidence="12 13" key="1">
    <citation type="submission" date="2016-10" db="EMBL/GenBank/DDBJ databases">
        <authorList>
            <person name="de Groot N.N."/>
        </authorList>
    </citation>
    <scope>NUCLEOTIDE SEQUENCE [LARGE SCALE GENOMIC DNA]</scope>
    <source>
        <strain evidence="12 13">KHGC13</strain>
    </source>
</reference>
<dbReference type="PRINTS" id="PR00368">
    <property type="entry name" value="FADPNR"/>
</dbReference>
<accession>A0A1I7FNT7</accession>
<dbReference type="GO" id="GO:0010181">
    <property type="term" value="F:FMN binding"/>
    <property type="evidence" value="ECO:0007669"/>
    <property type="project" value="InterPro"/>
</dbReference>
<keyword evidence="4" id="KW-0285">Flavoprotein</keyword>
<dbReference type="InterPro" id="IPR013785">
    <property type="entry name" value="Aldolase_TIM"/>
</dbReference>
<keyword evidence="5" id="KW-0288">FMN</keyword>
<dbReference type="GO" id="GO:0016491">
    <property type="term" value="F:oxidoreductase activity"/>
    <property type="evidence" value="ECO:0007669"/>
    <property type="project" value="UniProtKB-KW"/>
</dbReference>
<evidence type="ECO:0000256" key="8">
    <source>
        <dbReference type="ARBA" id="ARBA00023004"/>
    </source>
</evidence>
<evidence type="ECO:0000256" key="1">
    <source>
        <dbReference type="ARBA" id="ARBA00001917"/>
    </source>
</evidence>
<dbReference type="PANTHER" id="PTHR42917:SF2">
    <property type="entry name" value="2,4-DIENOYL-COA REDUCTASE [(2E)-ENOYL-COA-PRODUCING]"/>
    <property type="match status" value="1"/>
</dbReference>
<dbReference type="OrthoDB" id="9772736at2"/>
<name>A0A1I7FNT7_9FIRM</name>
<dbReference type="InterPro" id="IPR001155">
    <property type="entry name" value="OxRdtase_FMN_N"/>
</dbReference>
<comment type="cofactor">
    <cofactor evidence="2">
        <name>[4Fe-4S] cluster</name>
        <dbReference type="ChEBI" id="CHEBI:49883"/>
    </cofactor>
</comment>
<dbReference type="EMBL" id="FPBT01000003">
    <property type="protein sequence ID" value="SFU37808.1"/>
    <property type="molecule type" value="Genomic_DNA"/>
</dbReference>
<keyword evidence="13" id="KW-1185">Reference proteome</keyword>
<feature type="domain" description="FAD/NAD(P)-binding" evidence="11">
    <location>
        <begin position="389"/>
        <end position="617"/>
    </location>
</feature>
<dbReference type="Gene3D" id="3.20.20.70">
    <property type="entry name" value="Aldolase class I"/>
    <property type="match status" value="1"/>
</dbReference>
<evidence type="ECO:0000256" key="9">
    <source>
        <dbReference type="ARBA" id="ARBA00023014"/>
    </source>
</evidence>
<dbReference type="Gene3D" id="3.40.50.720">
    <property type="entry name" value="NAD(P)-binding Rossmann-like Domain"/>
    <property type="match status" value="1"/>
</dbReference>
<dbReference type="Gene3D" id="3.50.50.60">
    <property type="entry name" value="FAD/NAD(P)-binding domain"/>
    <property type="match status" value="1"/>
</dbReference>
<evidence type="ECO:0000256" key="7">
    <source>
        <dbReference type="ARBA" id="ARBA00023002"/>
    </source>
</evidence>
<protein>
    <submittedName>
        <fullName evidence="12">2,4-dienoyl-CoA reductase</fullName>
    </submittedName>
</protein>
<dbReference type="AlphaFoldDB" id="A0A1I7FNT7"/>
<dbReference type="STRING" id="155865.SAMN05216515_10339"/>
<evidence type="ECO:0000256" key="4">
    <source>
        <dbReference type="ARBA" id="ARBA00022630"/>
    </source>
</evidence>